<dbReference type="STRING" id="747525.W4K4R3"/>
<proteinExistence type="predicted"/>
<dbReference type="KEGG" id="hir:HETIRDRAFT_115723"/>
<dbReference type="Proteomes" id="UP000030671">
    <property type="component" value="Unassembled WGS sequence"/>
</dbReference>
<feature type="transmembrane region" description="Helical" evidence="1">
    <location>
        <begin position="15"/>
        <end position="33"/>
    </location>
</feature>
<feature type="domain" description="DUF6534" evidence="2">
    <location>
        <begin position="167"/>
        <end position="218"/>
    </location>
</feature>
<name>W4K4R3_HETIT</name>
<accession>W4K4R3</accession>
<dbReference type="PANTHER" id="PTHR40465:SF1">
    <property type="entry name" value="DUF6534 DOMAIN-CONTAINING PROTEIN"/>
    <property type="match status" value="1"/>
</dbReference>
<sequence length="241" mass="27095">MQSIDATIGPAEACAAISFFFYGVMAMQVYLYCQSDFLEDSLLTKSTVILICIVETVHTIYIGIYIYSCTITHAGDAEYATLLVIPLQVIVGSGLVIVVVVQIFFSWRVYALSKSWIVAAVLKVVSSIRACGMISLRVVLPEHLTSIHDYIIDNRWLIVTLFSMTWFIDIFNTGMLVYYLLRDGTYSRKTQKIIEKIIMWTVETGILTCIFSTTMMVLGHSDLDEPGIHCQMMILIISVLV</sequence>
<evidence type="ECO:0000256" key="1">
    <source>
        <dbReference type="SAM" id="Phobius"/>
    </source>
</evidence>
<feature type="transmembrane region" description="Helical" evidence="1">
    <location>
        <begin position="79"/>
        <end position="104"/>
    </location>
</feature>
<keyword evidence="1" id="KW-0472">Membrane</keyword>
<dbReference type="Pfam" id="PF20152">
    <property type="entry name" value="DUF6534"/>
    <property type="match status" value="1"/>
</dbReference>
<dbReference type="PANTHER" id="PTHR40465">
    <property type="entry name" value="CHROMOSOME 1, WHOLE GENOME SHOTGUN SEQUENCE"/>
    <property type="match status" value="1"/>
</dbReference>
<feature type="transmembrane region" description="Helical" evidence="1">
    <location>
        <begin position="45"/>
        <end position="67"/>
    </location>
</feature>
<dbReference type="EMBL" id="KI925459">
    <property type="protein sequence ID" value="ETW80345.1"/>
    <property type="molecule type" value="Genomic_DNA"/>
</dbReference>
<dbReference type="InterPro" id="IPR045339">
    <property type="entry name" value="DUF6534"/>
</dbReference>
<dbReference type="OrthoDB" id="3231781at2759"/>
<evidence type="ECO:0000259" key="2">
    <source>
        <dbReference type="Pfam" id="PF20152"/>
    </source>
</evidence>
<feature type="transmembrane region" description="Helical" evidence="1">
    <location>
        <begin position="193"/>
        <end position="218"/>
    </location>
</feature>
<organism evidence="3 4">
    <name type="scientific">Heterobasidion irregulare (strain TC 32-1)</name>
    <dbReference type="NCBI Taxonomy" id="747525"/>
    <lineage>
        <taxon>Eukaryota</taxon>
        <taxon>Fungi</taxon>
        <taxon>Dikarya</taxon>
        <taxon>Basidiomycota</taxon>
        <taxon>Agaricomycotina</taxon>
        <taxon>Agaricomycetes</taxon>
        <taxon>Russulales</taxon>
        <taxon>Bondarzewiaceae</taxon>
        <taxon>Heterobasidion</taxon>
        <taxon>Heterobasidion annosum species complex</taxon>
    </lineage>
</organism>
<keyword evidence="1" id="KW-1133">Transmembrane helix</keyword>
<keyword evidence="4" id="KW-1185">Reference proteome</keyword>
<dbReference type="InParanoid" id="W4K4R3"/>
<keyword evidence="1" id="KW-0812">Transmembrane</keyword>
<reference evidence="3 4" key="1">
    <citation type="journal article" date="2012" name="New Phytol.">
        <title>Insight into trade-off between wood decay and parasitism from the genome of a fungal forest pathogen.</title>
        <authorList>
            <person name="Olson A."/>
            <person name="Aerts A."/>
            <person name="Asiegbu F."/>
            <person name="Belbahri L."/>
            <person name="Bouzid O."/>
            <person name="Broberg A."/>
            <person name="Canback B."/>
            <person name="Coutinho P.M."/>
            <person name="Cullen D."/>
            <person name="Dalman K."/>
            <person name="Deflorio G."/>
            <person name="van Diepen L.T."/>
            <person name="Dunand C."/>
            <person name="Duplessis S."/>
            <person name="Durling M."/>
            <person name="Gonthier P."/>
            <person name="Grimwood J."/>
            <person name="Fossdal C.G."/>
            <person name="Hansson D."/>
            <person name="Henrissat B."/>
            <person name="Hietala A."/>
            <person name="Himmelstrand K."/>
            <person name="Hoffmeister D."/>
            <person name="Hogberg N."/>
            <person name="James T.Y."/>
            <person name="Karlsson M."/>
            <person name="Kohler A."/>
            <person name="Kues U."/>
            <person name="Lee Y.H."/>
            <person name="Lin Y.C."/>
            <person name="Lind M."/>
            <person name="Lindquist E."/>
            <person name="Lombard V."/>
            <person name="Lucas S."/>
            <person name="Lunden K."/>
            <person name="Morin E."/>
            <person name="Murat C."/>
            <person name="Park J."/>
            <person name="Raffaello T."/>
            <person name="Rouze P."/>
            <person name="Salamov A."/>
            <person name="Schmutz J."/>
            <person name="Solheim H."/>
            <person name="Stahlberg J."/>
            <person name="Velez H."/>
            <person name="de Vries R.P."/>
            <person name="Wiebenga A."/>
            <person name="Woodward S."/>
            <person name="Yakovlev I."/>
            <person name="Garbelotto M."/>
            <person name="Martin F."/>
            <person name="Grigoriev I.V."/>
            <person name="Stenlid J."/>
        </authorList>
    </citation>
    <scope>NUCLEOTIDE SEQUENCE [LARGE SCALE GENOMIC DNA]</scope>
    <source>
        <strain evidence="3 4">TC 32-1</strain>
    </source>
</reference>
<protein>
    <recommendedName>
        <fullName evidence="2">DUF6534 domain-containing protein</fullName>
    </recommendedName>
</protein>
<dbReference type="GeneID" id="20666496"/>
<feature type="transmembrane region" description="Helical" evidence="1">
    <location>
        <begin position="156"/>
        <end position="181"/>
    </location>
</feature>
<dbReference type="AlphaFoldDB" id="W4K4R3"/>
<dbReference type="RefSeq" id="XP_009547107.1">
    <property type="nucleotide sequence ID" value="XM_009548812.1"/>
</dbReference>
<gene>
    <name evidence="3" type="ORF">HETIRDRAFT_115723</name>
</gene>
<dbReference type="HOGENOM" id="CLU_046025_16_0_1"/>
<evidence type="ECO:0000313" key="3">
    <source>
        <dbReference type="EMBL" id="ETW80345.1"/>
    </source>
</evidence>
<evidence type="ECO:0000313" key="4">
    <source>
        <dbReference type="Proteomes" id="UP000030671"/>
    </source>
</evidence>